<evidence type="ECO:0000313" key="3">
    <source>
        <dbReference type="Proteomes" id="UP000221860"/>
    </source>
</evidence>
<keyword evidence="3" id="KW-1185">Reference proteome</keyword>
<protein>
    <recommendedName>
        <fullName evidence="4">PepSY domain-containing protein</fullName>
    </recommendedName>
</protein>
<dbReference type="OrthoDB" id="7872334at2"/>
<evidence type="ECO:0000256" key="1">
    <source>
        <dbReference type="SAM" id="SignalP"/>
    </source>
</evidence>
<dbReference type="EMBL" id="NQWH01000007">
    <property type="protein sequence ID" value="PHP28342.1"/>
    <property type="molecule type" value="Genomic_DNA"/>
</dbReference>
<dbReference type="RefSeq" id="WP_099275432.1">
    <property type="nucleotide sequence ID" value="NZ_JAZETL010000012.1"/>
</dbReference>
<accession>A0A2G1MI65</accession>
<organism evidence="2 3">
    <name type="scientific">Limimaricola cinnabarinus</name>
    <dbReference type="NCBI Taxonomy" id="1125964"/>
    <lineage>
        <taxon>Bacteria</taxon>
        <taxon>Pseudomonadati</taxon>
        <taxon>Pseudomonadota</taxon>
        <taxon>Alphaproteobacteria</taxon>
        <taxon>Rhodobacterales</taxon>
        <taxon>Paracoccaceae</taxon>
        <taxon>Limimaricola</taxon>
    </lineage>
</organism>
<evidence type="ECO:0000313" key="2">
    <source>
        <dbReference type="EMBL" id="PHP28342.1"/>
    </source>
</evidence>
<feature type="chain" id="PRO_5013861234" description="PepSY domain-containing protein" evidence="1">
    <location>
        <begin position="24"/>
        <end position="87"/>
    </location>
</feature>
<sequence length="87" mass="9502">MKSLSLASGVFCAALALPSFVTAQETPGYFDGVISTLTQNGYREARLVDAGTRRIVAFDAYGSEVSLTIHPRNGSIESWDYVNLRDR</sequence>
<gene>
    <name evidence="2" type="ORF">CJ301_06320</name>
</gene>
<feature type="signal peptide" evidence="1">
    <location>
        <begin position="1"/>
        <end position="23"/>
    </location>
</feature>
<reference evidence="2 3" key="1">
    <citation type="submission" date="2017-08" db="EMBL/GenBank/DDBJ databases">
        <title>Draft Genome Sequence of Loktanella cinnabarina Strain XM1, Isolated from Coastal Surface Water.</title>
        <authorList>
            <person name="Ma R."/>
            <person name="Wang J."/>
            <person name="Wang Q."/>
            <person name="Ma Z."/>
            <person name="Li J."/>
            <person name="Chen L."/>
        </authorList>
    </citation>
    <scope>NUCLEOTIDE SEQUENCE [LARGE SCALE GENOMIC DNA]</scope>
    <source>
        <strain evidence="2 3">XM1</strain>
    </source>
</reference>
<name>A0A2G1MI65_9RHOB</name>
<dbReference type="AlphaFoldDB" id="A0A2G1MI65"/>
<comment type="caution">
    <text evidence="2">The sequence shown here is derived from an EMBL/GenBank/DDBJ whole genome shotgun (WGS) entry which is preliminary data.</text>
</comment>
<evidence type="ECO:0008006" key="4">
    <source>
        <dbReference type="Google" id="ProtNLM"/>
    </source>
</evidence>
<keyword evidence="1" id="KW-0732">Signal</keyword>
<dbReference type="Proteomes" id="UP000221860">
    <property type="component" value="Unassembled WGS sequence"/>
</dbReference>
<proteinExistence type="predicted"/>